<dbReference type="Proteomes" id="UP000271291">
    <property type="component" value="Chromosome"/>
</dbReference>
<accession>A0A3Q9KV66</accession>
<feature type="compositionally biased region" description="Basic and acidic residues" evidence="1">
    <location>
        <begin position="159"/>
        <end position="168"/>
    </location>
</feature>
<evidence type="ECO:0008006" key="6">
    <source>
        <dbReference type="Google" id="ProtNLM"/>
    </source>
</evidence>
<dbReference type="Proteomes" id="UP000501753">
    <property type="component" value="Chromosome"/>
</dbReference>
<evidence type="ECO:0000313" key="4">
    <source>
        <dbReference type="Proteomes" id="UP000271291"/>
    </source>
</evidence>
<protein>
    <recommendedName>
        <fullName evidence="6">ParH-like protein</fullName>
    </recommendedName>
</protein>
<reference evidence="3 5" key="1">
    <citation type="submission" date="2018-04" db="EMBL/GenBank/DDBJ databases">
        <title>Complete genome sequences of Streptomyces griseoviridis K61 and characterization of antagonistic properties of biological control agents.</title>
        <authorList>
            <person name="Mariita R.M."/>
            <person name="Sello J.K."/>
        </authorList>
    </citation>
    <scope>NUCLEOTIDE SEQUENCE [LARGE SCALE GENOMIC DNA]</scope>
    <source>
        <strain evidence="3 5">K61</strain>
    </source>
</reference>
<reference evidence="2 4" key="2">
    <citation type="submission" date="2018-12" db="EMBL/GenBank/DDBJ databases">
        <title>Streptomyces griseoviridis F1-27 complete genome.</title>
        <authorList>
            <person name="Mariita R.M."/>
            <person name="Sello J.K."/>
        </authorList>
    </citation>
    <scope>NUCLEOTIDE SEQUENCE [LARGE SCALE GENOMIC DNA]</scope>
    <source>
        <strain evidence="2 4">F1-27</strain>
    </source>
</reference>
<evidence type="ECO:0000313" key="3">
    <source>
        <dbReference type="EMBL" id="QCN83592.1"/>
    </source>
</evidence>
<dbReference type="EMBL" id="CP029078">
    <property type="protein sequence ID" value="QCN83592.1"/>
    <property type="molecule type" value="Genomic_DNA"/>
</dbReference>
<dbReference type="OrthoDB" id="4144896at2"/>
<dbReference type="EMBL" id="CP034687">
    <property type="protein sequence ID" value="AZS90272.1"/>
    <property type="molecule type" value="Genomic_DNA"/>
</dbReference>
<sequence length="168" mass="18626">MWRDCRRLVDRQHLPDPFDAAVFVREVAARRGRPVELIPVYARPDLPCGLLLTTEASDYVLFAADTTPFHQQHILLHEAAHLLCGHQDAATLRSAAQNLLPTLNPALVQRVLGRTVYSEPEEAEAELVASLILSRVSSHRPRGPHSVAQPDVAPLFGLPDRRPKGTAR</sequence>
<evidence type="ECO:0000313" key="2">
    <source>
        <dbReference type="EMBL" id="AZS90272.1"/>
    </source>
</evidence>
<evidence type="ECO:0000313" key="5">
    <source>
        <dbReference type="Proteomes" id="UP000501753"/>
    </source>
</evidence>
<gene>
    <name evidence="3" type="ORF">DDJ31_00255</name>
    <name evidence="2" type="ORF">ELQ87_38980</name>
</gene>
<name>A0A3Q9KV66_STRGD</name>
<dbReference type="KEGG" id="sgd:ELQ87_38980"/>
<feature type="region of interest" description="Disordered" evidence="1">
    <location>
        <begin position="139"/>
        <end position="168"/>
    </location>
</feature>
<evidence type="ECO:0000256" key="1">
    <source>
        <dbReference type="SAM" id="MobiDB-lite"/>
    </source>
</evidence>
<keyword evidence="5" id="KW-1185">Reference proteome</keyword>
<dbReference type="AlphaFoldDB" id="A0A3Q9KV66"/>
<proteinExistence type="predicted"/>
<organism evidence="2 4">
    <name type="scientific">Streptomyces griseoviridis</name>
    <dbReference type="NCBI Taxonomy" id="45398"/>
    <lineage>
        <taxon>Bacteria</taxon>
        <taxon>Bacillati</taxon>
        <taxon>Actinomycetota</taxon>
        <taxon>Actinomycetes</taxon>
        <taxon>Kitasatosporales</taxon>
        <taxon>Streptomycetaceae</taxon>
        <taxon>Streptomyces</taxon>
    </lineage>
</organism>